<keyword evidence="3" id="KW-1185">Reference proteome</keyword>
<feature type="domain" description="Transposase IS701-like DDE" evidence="1">
    <location>
        <begin position="2"/>
        <end position="159"/>
    </location>
</feature>
<organism evidence="2 3">
    <name type="scientific">Belnapia arida</name>
    <dbReference type="NCBI Taxonomy" id="2804533"/>
    <lineage>
        <taxon>Bacteria</taxon>
        <taxon>Pseudomonadati</taxon>
        <taxon>Pseudomonadota</taxon>
        <taxon>Alphaproteobacteria</taxon>
        <taxon>Acetobacterales</taxon>
        <taxon>Roseomonadaceae</taxon>
        <taxon>Belnapia</taxon>
    </lineage>
</organism>
<dbReference type="Proteomes" id="UP000660885">
    <property type="component" value="Unassembled WGS sequence"/>
</dbReference>
<gene>
    <name evidence="2" type="ORF">JMJ56_18365</name>
</gene>
<dbReference type="Pfam" id="PF13546">
    <property type="entry name" value="DDE_5"/>
    <property type="match status" value="1"/>
</dbReference>
<protein>
    <submittedName>
        <fullName evidence="2">Transposase</fullName>
    </submittedName>
</protein>
<comment type="caution">
    <text evidence="2">The sequence shown here is derived from an EMBL/GenBank/DDBJ whole genome shotgun (WGS) entry which is preliminary data.</text>
</comment>
<evidence type="ECO:0000259" key="1">
    <source>
        <dbReference type="Pfam" id="PF13546"/>
    </source>
</evidence>
<evidence type="ECO:0000313" key="2">
    <source>
        <dbReference type="EMBL" id="MBL6079989.1"/>
    </source>
</evidence>
<dbReference type="InterPro" id="IPR038721">
    <property type="entry name" value="IS701-like_DDE_dom"/>
</dbReference>
<dbReference type="EMBL" id="JAETWB010000009">
    <property type="protein sequence ID" value="MBL6079989.1"/>
    <property type="molecule type" value="Genomic_DNA"/>
</dbReference>
<evidence type="ECO:0000313" key="3">
    <source>
        <dbReference type="Proteomes" id="UP000660885"/>
    </source>
</evidence>
<dbReference type="RefSeq" id="WP_202833221.1">
    <property type="nucleotide sequence ID" value="NZ_JAETWB010000009.1"/>
</dbReference>
<name>A0ABS1U7R9_9PROT</name>
<accession>A0ABS1U7R9</accession>
<sequence>MLLVGAILAPGQRTVSSTLRVAGLSQERRFVNYHRVLGHAAWSGRAATRALLELLLDAFLPAGPVLLGLDDTIERRRGMRISAKGIYRDSVRSSHGHFVKTGGLRWLSLMLLVPIPWAGRVWALPFLTALAPSERPCRERGLRHKKLTDWGRQLVLQARR</sequence>
<proteinExistence type="predicted"/>
<reference evidence="2 3" key="1">
    <citation type="submission" date="2021-01" db="EMBL/GenBank/DDBJ databases">
        <title>Belnapia mucosa sp. nov. and Belnapia arida sp. nov., isolated from the Tabernas Desert (Almeria, Spain).</title>
        <authorList>
            <person name="Molina-Menor E."/>
            <person name="Vidal-Verdu A."/>
            <person name="Calonge A."/>
            <person name="Satari L."/>
            <person name="Pereto J."/>
            <person name="Porcar M."/>
        </authorList>
    </citation>
    <scope>NUCLEOTIDE SEQUENCE [LARGE SCALE GENOMIC DNA]</scope>
    <source>
        <strain evidence="2 3">T18</strain>
    </source>
</reference>